<keyword evidence="4" id="KW-1185">Reference proteome</keyword>
<dbReference type="Gene3D" id="3.30.410.40">
    <property type="match status" value="1"/>
</dbReference>
<reference evidence="3 4" key="1">
    <citation type="submission" date="2022-01" db="EMBL/GenBank/DDBJ databases">
        <title>A chromosomal length assembly of Cordylochernes scorpioides.</title>
        <authorList>
            <person name="Zeh D."/>
            <person name="Zeh J."/>
        </authorList>
    </citation>
    <scope>NUCLEOTIDE SEQUENCE [LARGE SCALE GENOMIC DNA]</scope>
    <source>
        <strain evidence="3">IN4F17</strain>
        <tissue evidence="3">Whole Body</tissue>
    </source>
</reference>
<accession>A0ABY6LHL9</accession>
<evidence type="ECO:0000313" key="4">
    <source>
        <dbReference type="Proteomes" id="UP001235939"/>
    </source>
</evidence>
<dbReference type="SUPFAM" id="SSF51905">
    <property type="entry name" value="FAD/NAD(P)-binding domain"/>
    <property type="match status" value="1"/>
</dbReference>
<sequence>MYMEVSHLYQRRHAVQMYEKAYAPYNGKDGYTISVFLMRPKSRGSLLLNTTDPRDHPLIDPQYFDDPDDVRRMVEGMKLALQVGRSEPFKKYNATQFQHPFPGCEDMEMWSDQYLECMVRTYTITTYHPVGTCRMGHPDDLTTVVDPELRVLGVQGLRVVDASIMPQVISGNTNSASIMIGEKAADIIRGVKTMRRR</sequence>
<dbReference type="SUPFAM" id="SSF54373">
    <property type="entry name" value="FAD-linked reductases, C-terminal domain"/>
    <property type="match status" value="1"/>
</dbReference>
<protein>
    <recommendedName>
        <fullName evidence="2">Glucose-methanol-choline oxidoreductase C-terminal domain-containing protein</fullName>
    </recommendedName>
</protein>
<dbReference type="PANTHER" id="PTHR11552">
    <property type="entry name" value="GLUCOSE-METHANOL-CHOLINE GMC OXIDOREDUCTASE"/>
    <property type="match status" value="1"/>
</dbReference>
<name>A0ABY6LHL9_9ARAC</name>
<dbReference type="InterPro" id="IPR012132">
    <property type="entry name" value="GMC_OxRdtase"/>
</dbReference>
<proteinExistence type="inferred from homology"/>
<evidence type="ECO:0000259" key="2">
    <source>
        <dbReference type="Pfam" id="PF05199"/>
    </source>
</evidence>
<evidence type="ECO:0000313" key="3">
    <source>
        <dbReference type="EMBL" id="UYV78990.1"/>
    </source>
</evidence>
<dbReference type="PANTHER" id="PTHR11552:SF227">
    <property type="entry name" value="GLUCOSE DEHYDROGENASE [FAD, QUINONE]-LIKE PROTEIN"/>
    <property type="match status" value="1"/>
</dbReference>
<evidence type="ECO:0000256" key="1">
    <source>
        <dbReference type="ARBA" id="ARBA00010790"/>
    </source>
</evidence>
<dbReference type="InterPro" id="IPR007867">
    <property type="entry name" value="GMC_OxRtase_C"/>
</dbReference>
<organism evidence="3 4">
    <name type="scientific">Cordylochernes scorpioides</name>
    <dbReference type="NCBI Taxonomy" id="51811"/>
    <lineage>
        <taxon>Eukaryota</taxon>
        <taxon>Metazoa</taxon>
        <taxon>Ecdysozoa</taxon>
        <taxon>Arthropoda</taxon>
        <taxon>Chelicerata</taxon>
        <taxon>Arachnida</taxon>
        <taxon>Pseudoscorpiones</taxon>
        <taxon>Cheliferoidea</taxon>
        <taxon>Chernetidae</taxon>
        <taxon>Cordylochernes</taxon>
    </lineage>
</organism>
<dbReference type="Pfam" id="PF05199">
    <property type="entry name" value="GMC_oxred_C"/>
    <property type="match status" value="1"/>
</dbReference>
<dbReference type="Proteomes" id="UP001235939">
    <property type="component" value="Chromosome 17"/>
</dbReference>
<comment type="similarity">
    <text evidence="1">Belongs to the GMC oxidoreductase family.</text>
</comment>
<dbReference type="Gene3D" id="3.50.50.60">
    <property type="entry name" value="FAD/NAD(P)-binding domain"/>
    <property type="match status" value="1"/>
</dbReference>
<gene>
    <name evidence="3" type="ORF">LAZ67_17000565</name>
</gene>
<feature type="domain" description="Glucose-methanol-choline oxidoreductase C-terminal" evidence="2">
    <location>
        <begin position="40"/>
        <end position="181"/>
    </location>
</feature>
<dbReference type="InterPro" id="IPR036188">
    <property type="entry name" value="FAD/NAD-bd_sf"/>
</dbReference>
<dbReference type="EMBL" id="CP092879">
    <property type="protein sequence ID" value="UYV78990.1"/>
    <property type="molecule type" value="Genomic_DNA"/>
</dbReference>